<protein>
    <submittedName>
        <fullName evidence="3">DNA repair protein</fullName>
    </submittedName>
</protein>
<proteinExistence type="predicted"/>
<reference evidence="3 4" key="1">
    <citation type="submission" date="2019-12" db="EMBL/GenBank/DDBJ databases">
        <title>The draft genomic sequence of strain Chitinophaga oryziterrae JCM 16595.</title>
        <authorList>
            <person name="Zhang X."/>
        </authorList>
    </citation>
    <scope>NUCLEOTIDE SEQUENCE [LARGE SCALE GENOMIC DNA]</scope>
    <source>
        <strain evidence="3 4">JCM 16595</strain>
    </source>
</reference>
<dbReference type="InterPro" id="IPR041528">
    <property type="entry name" value="Cas6b_N"/>
</dbReference>
<dbReference type="Pfam" id="PF17955">
    <property type="entry name" value="Cas6b_N"/>
    <property type="match status" value="1"/>
</dbReference>
<dbReference type="AlphaFoldDB" id="A0A6N8JLA9"/>
<organism evidence="3 4">
    <name type="scientific">Chitinophaga oryziterrae</name>
    <dbReference type="NCBI Taxonomy" id="1031224"/>
    <lineage>
        <taxon>Bacteria</taxon>
        <taxon>Pseudomonadati</taxon>
        <taxon>Bacteroidota</taxon>
        <taxon>Chitinophagia</taxon>
        <taxon>Chitinophagales</taxon>
        <taxon>Chitinophagaceae</taxon>
        <taxon>Chitinophaga</taxon>
    </lineage>
</organism>
<comment type="caution">
    <text evidence="3">The sequence shown here is derived from an EMBL/GenBank/DDBJ whole genome shotgun (WGS) entry which is preliminary data.</text>
</comment>
<dbReference type="Proteomes" id="UP000468388">
    <property type="component" value="Unassembled WGS sequence"/>
</dbReference>
<evidence type="ECO:0000313" key="3">
    <source>
        <dbReference type="EMBL" id="MVT45191.1"/>
    </source>
</evidence>
<feature type="domain" description="Cas6b C-terminal" evidence="1">
    <location>
        <begin position="110"/>
        <end position="221"/>
    </location>
</feature>
<keyword evidence="4" id="KW-1185">Reference proteome</keyword>
<dbReference type="InterPro" id="IPR020209">
    <property type="entry name" value="Cas6b_C"/>
</dbReference>
<evidence type="ECO:0000313" key="4">
    <source>
        <dbReference type="Proteomes" id="UP000468388"/>
    </source>
</evidence>
<dbReference type="Pfam" id="PF17262">
    <property type="entry name" value="Cas6b_C"/>
    <property type="match status" value="1"/>
</dbReference>
<dbReference type="EMBL" id="WRXO01000017">
    <property type="protein sequence ID" value="MVT45191.1"/>
    <property type="molecule type" value="Genomic_DNA"/>
</dbReference>
<accession>A0A6N8JLA9</accession>
<feature type="domain" description="Cas6b N-terminal" evidence="2">
    <location>
        <begin position="10"/>
        <end position="105"/>
    </location>
</feature>
<evidence type="ECO:0000259" key="1">
    <source>
        <dbReference type="Pfam" id="PF17262"/>
    </source>
</evidence>
<gene>
    <name evidence="3" type="ORF">GO495_31675</name>
</gene>
<evidence type="ECO:0000259" key="2">
    <source>
        <dbReference type="Pfam" id="PF17955"/>
    </source>
</evidence>
<name>A0A6N8JLA9_9BACT</name>
<dbReference type="OrthoDB" id="656505at2"/>
<sequence length="221" mass="25240">MSVQLHQTIIRMPEIKLVTRDAHKLRGFLGNLFKEESPLLHNHLESGQLLYHYPMVQYKVLKGIPTLVGINDGADLLMQLFMRIKMLEIDGEHYPVLSKNIENSQISMGLSEDLHAYRFETLWMALNQKNYTDYLTEDETQRSRHLKSLLVGNILSFCKAANYLVEGPIMANLKITGQKETRFKNNAMLAFEAEFVTNMLLPDAIGLGKQTSRGFGTIIKI</sequence>